<gene>
    <name evidence="1" type="ORF">HMPREF1056_01554</name>
</gene>
<evidence type="ECO:0000313" key="2">
    <source>
        <dbReference type="Proteomes" id="UP000003879"/>
    </source>
</evidence>
<accession>A0A0E2AT03</accession>
<reference evidence="1 2" key="1">
    <citation type="submission" date="2012-02" db="EMBL/GenBank/DDBJ databases">
        <title>The Genome Sequence of Bacteroides fragilis CL07T12C05.</title>
        <authorList>
            <consortium name="The Broad Institute Genome Sequencing Platform"/>
            <person name="Earl A."/>
            <person name="Ward D."/>
            <person name="Feldgarden M."/>
            <person name="Gevers D."/>
            <person name="Zitomersky N.L."/>
            <person name="Coyne M.J."/>
            <person name="Comstock L.E."/>
            <person name="Young S.K."/>
            <person name="Zeng Q."/>
            <person name="Gargeya S."/>
            <person name="Fitzgerald M."/>
            <person name="Haas B."/>
            <person name="Abouelleil A."/>
            <person name="Alvarado L."/>
            <person name="Arachchi H.M."/>
            <person name="Berlin A."/>
            <person name="Chapman S.B."/>
            <person name="Gearin G."/>
            <person name="Goldberg J."/>
            <person name="Griggs A."/>
            <person name="Gujja S."/>
            <person name="Hansen M."/>
            <person name="Heiman D."/>
            <person name="Howarth C."/>
            <person name="Larimer J."/>
            <person name="Lui A."/>
            <person name="MacDonald P.J.P."/>
            <person name="McCowen C."/>
            <person name="Montmayeur A."/>
            <person name="Murphy C."/>
            <person name="Neiman D."/>
            <person name="Pearson M."/>
            <person name="Priest M."/>
            <person name="Roberts A."/>
            <person name="Saif S."/>
            <person name="Shea T."/>
            <person name="Sisk P."/>
            <person name="Stolte C."/>
            <person name="Sykes S."/>
            <person name="Wortman J."/>
            <person name="Nusbaum C."/>
            <person name="Birren B."/>
        </authorList>
    </citation>
    <scope>NUCLEOTIDE SEQUENCE [LARGE SCALE GENOMIC DNA]</scope>
    <source>
        <strain evidence="1 2">CL07T12C05</strain>
    </source>
</reference>
<organism evidence="1 2">
    <name type="scientific">Bacteroides fragilis CL07T12C05</name>
    <dbReference type="NCBI Taxonomy" id="997883"/>
    <lineage>
        <taxon>Bacteria</taxon>
        <taxon>Pseudomonadati</taxon>
        <taxon>Bacteroidota</taxon>
        <taxon>Bacteroidia</taxon>
        <taxon>Bacteroidales</taxon>
        <taxon>Bacteroidaceae</taxon>
        <taxon>Bacteroides</taxon>
    </lineage>
</organism>
<dbReference type="AlphaFoldDB" id="A0A0E2AT03"/>
<proteinExistence type="predicted"/>
<comment type="caution">
    <text evidence="1">The sequence shown here is derived from an EMBL/GenBank/DDBJ whole genome shotgun (WGS) entry which is preliminary data.</text>
</comment>
<dbReference type="HOGENOM" id="CLU_1674399_0_0_10"/>
<dbReference type="Proteomes" id="UP000003879">
    <property type="component" value="Unassembled WGS sequence"/>
</dbReference>
<sequence>MRHTGITGYGGVLALKKFINIIAVCGNTARKAIKEAFGHFTTTATVVIKLIGNLNIGILNTPNVFLAVFHLTYGAIHNLYLLSSLITEKKTVFTQKKSTQRRIKFTQFFHLIKLRYSAPSRNVISIDRNFPWNTIRLITEQKITVKFTHVHKISFVT</sequence>
<dbReference type="EMBL" id="AGXN01000009">
    <property type="protein sequence ID" value="EIY97732.1"/>
    <property type="molecule type" value="Genomic_DNA"/>
</dbReference>
<protein>
    <submittedName>
        <fullName evidence="1">Uncharacterized protein</fullName>
    </submittedName>
</protein>
<evidence type="ECO:0000313" key="1">
    <source>
        <dbReference type="EMBL" id="EIY97732.1"/>
    </source>
</evidence>
<name>A0A0E2AT03_BACFG</name>